<evidence type="ECO:0000313" key="2">
    <source>
        <dbReference type="Proteomes" id="UP000499080"/>
    </source>
</evidence>
<evidence type="ECO:0000313" key="1">
    <source>
        <dbReference type="EMBL" id="GBN97224.1"/>
    </source>
</evidence>
<name>A0A4Y2T9A5_ARAVE</name>
<dbReference type="EMBL" id="BGPR01027039">
    <property type="protein sequence ID" value="GBN97224.1"/>
    <property type="molecule type" value="Genomic_DNA"/>
</dbReference>
<keyword evidence="2" id="KW-1185">Reference proteome</keyword>
<gene>
    <name evidence="1" type="ORF">AVEN_253806_1</name>
</gene>
<dbReference type="Proteomes" id="UP000499080">
    <property type="component" value="Unassembled WGS sequence"/>
</dbReference>
<proteinExistence type="predicted"/>
<protein>
    <submittedName>
        <fullName evidence="1">Uncharacterized protein</fullName>
    </submittedName>
</protein>
<accession>A0A4Y2T9A5</accession>
<reference evidence="1 2" key="1">
    <citation type="journal article" date="2019" name="Sci. Rep.">
        <title>Orb-weaving spider Araneus ventricosus genome elucidates the spidroin gene catalogue.</title>
        <authorList>
            <person name="Kono N."/>
            <person name="Nakamura H."/>
            <person name="Ohtoshi R."/>
            <person name="Moran D.A.P."/>
            <person name="Shinohara A."/>
            <person name="Yoshida Y."/>
            <person name="Fujiwara M."/>
            <person name="Mori M."/>
            <person name="Tomita M."/>
            <person name="Arakawa K."/>
        </authorList>
    </citation>
    <scope>NUCLEOTIDE SEQUENCE [LARGE SCALE GENOMIC DNA]</scope>
</reference>
<organism evidence="1 2">
    <name type="scientific">Araneus ventricosus</name>
    <name type="common">Orbweaver spider</name>
    <name type="synonym">Epeira ventricosa</name>
    <dbReference type="NCBI Taxonomy" id="182803"/>
    <lineage>
        <taxon>Eukaryota</taxon>
        <taxon>Metazoa</taxon>
        <taxon>Ecdysozoa</taxon>
        <taxon>Arthropoda</taxon>
        <taxon>Chelicerata</taxon>
        <taxon>Arachnida</taxon>
        <taxon>Araneae</taxon>
        <taxon>Araneomorphae</taxon>
        <taxon>Entelegynae</taxon>
        <taxon>Araneoidea</taxon>
        <taxon>Araneidae</taxon>
        <taxon>Araneus</taxon>
    </lineage>
</organism>
<sequence length="92" mass="10222">MQKSGTWPWNEALGGNKPWGFIAVAIRPPVFTDVSPKRCNRSRNPRATLRLLERDTSSVQSAGTRLDFLLVSEATGKTEGIASLCVKRVQFF</sequence>
<dbReference type="AlphaFoldDB" id="A0A4Y2T9A5"/>
<comment type="caution">
    <text evidence="1">The sequence shown here is derived from an EMBL/GenBank/DDBJ whole genome shotgun (WGS) entry which is preliminary data.</text>
</comment>